<evidence type="ECO:0000256" key="2">
    <source>
        <dbReference type="ARBA" id="ARBA00022676"/>
    </source>
</evidence>
<comment type="catalytic activity">
    <reaction evidence="4">
        <text>7-deoxyloganetate + UDP-alpha-D-glucose = 7-deoxyloganate + UDP + H(+)</text>
        <dbReference type="Rhea" id="RHEA:39895"/>
        <dbReference type="ChEBI" id="CHEBI:15378"/>
        <dbReference type="ChEBI" id="CHEBI:58223"/>
        <dbReference type="ChEBI" id="CHEBI:58885"/>
        <dbReference type="ChEBI" id="CHEBI:76844"/>
        <dbReference type="ChEBI" id="CHEBI:76846"/>
        <dbReference type="EC" id="2.4.1.323"/>
    </reaction>
</comment>
<dbReference type="SUPFAM" id="SSF53756">
    <property type="entry name" value="UDP-Glycosyltransferase/glycogen phosphorylase"/>
    <property type="match status" value="1"/>
</dbReference>
<evidence type="ECO:0000256" key="1">
    <source>
        <dbReference type="ARBA" id="ARBA00009995"/>
    </source>
</evidence>
<evidence type="ECO:0000256" key="3">
    <source>
        <dbReference type="ARBA" id="ARBA00022679"/>
    </source>
</evidence>
<organism evidence="7 8">
    <name type="scientific">Phoenix dactylifera</name>
    <name type="common">Date palm</name>
    <dbReference type="NCBI Taxonomy" id="42345"/>
    <lineage>
        <taxon>Eukaryota</taxon>
        <taxon>Viridiplantae</taxon>
        <taxon>Streptophyta</taxon>
        <taxon>Embryophyta</taxon>
        <taxon>Tracheophyta</taxon>
        <taxon>Spermatophyta</taxon>
        <taxon>Magnoliopsida</taxon>
        <taxon>Liliopsida</taxon>
        <taxon>Arecaceae</taxon>
        <taxon>Coryphoideae</taxon>
        <taxon>Phoeniceae</taxon>
        <taxon>Phoenix</taxon>
    </lineage>
</organism>
<keyword evidence="7" id="KW-1185">Reference proteome</keyword>
<dbReference type="Pfam" id="PF00201">
    <property type="entry name" value="UDPGT"/>
    <property type="match status" value="1"/>
</dbReference>
<dbReference type="GO" id="GO:0080044">
    <property type="term" value="F:quercetin 7-O-glucosyltransferase activity"/>
    <property type="evidence" value="ECO:0007669"/>
    <property type="project" value="TreeGrafter"/>
</dbReference>
<dbReference type="InterPro" id="IPR002213">
    <property type="entry name" value="UDP_glucos_trans"/>
</dbReference>
<dbReference type="FunFam" id="3.40.50.2000:FF:000040">
    <property type="entry name" value="UDP-glycosyltransferase 76C1"/>
    <property type="match status" value="1"/>
</dbReference>
<dbReference type="RefSeq" id="XP_008785471.1">
    <property type="nucleotide sequence ID" value="XM_008787249.4"/>
</dbReference>
<evidence type="ECO:0000313" key="7">
    <source>
        <dbReference type="Proteomes" id="UP000228380"/>
    </source>
</evidence>
<dbReference type="PROSITE" id="PS00375">
    <property type="entry name" value="UDPGT"/>
    <property type="match status" value="1"/>
</dbReference>
<evidence type="ECO:0000256" key="5">
    <source>
        <dbReference type="RuleBase" id="RU003718"/>
    </source>
</evidence>
<name>A0A8B7BUA4_PHODC</name>
<dbReference type="InterPro" id="IPR035595">
    <property type="entry name" value="UDP_glycos_trans_CS"/>
</dbReference>
<reference evidence="8" key="2">
    <citation type="submission" date="2025-08" db="UniProtKB">
        <authorList>
            <consortium name="RefSeq"/>
        </authorList>
    </citation>
    <scope>IDENTIFICATION</scope>
    <source>
        <tissue evidence="8">Young leaves</tissue>
    </source>
</reference>
<sequence length="481" mass="53509">MDGGRRKEVHVLVFPFPGQGMVNCMLKLADLLSGAGLLVTFLNTHHNHRHLSRFSGAHTRLAQRPKFRFASIPDGLSEEETRSVFNFFDLEESMRTRAAASFRDLLIAYRDKDSGGWPPVTCVIADGLMPFAVDVSEEVGIPAIIFRTISACCVWAFLCVPKLLENGEIPFPEGADLDEPVRGVPGMESFLRRRDLPSFCRQARDHTDRELQVVSSVTASANRARALILNTFESLEGSALSHIRNNSPVTYAVGPLNALARTSSDSGSLWQEDRDCMTWLDSQPDRSVVYVSFGSLAVVTREEFMEFWHGLVDSGQRFLWVVRSDLINRRGGGTEVLPAEVEEGTRERGCMVGWAPQEEVLSHPAVGCFLTHSGWNSTLESIAAGKPMLCWPFFADQQINSRFVSAVWGIGLDMKDLCGRSIVEKMVREVMEGERSEELRRNAREMAEMAKKSVAEGGTSFNEFQSLIRLIMSLDSHAPAC</sequence>
<dbReference type="KEGG" id="pda:103704099"/>
<dbReference type="GeneID" id="103704099"/>
<dbReference type="EC" id="2.4.1.-" evidence="6"/>
<evidence type="ECO:0000256" key="4">
    <source>
        <dbReference type="ARBA" id="ARBA00051827"/>
    </source>
</evidence>
<gene>
    <name evidence="8" type="primary">LOC103704099</name>
</gene>
<reference evidence="7" key="1">
    <citation type="journal article" date="2019" name="Nat. Commun.">
        <title>Genome-wide association mapping of date palm fruit traits.</title>
        <authorList>
            <person name="Hazzouri K.M."/>
            <person name="Gros-Balthazard M."/>
            <person name="Flowers J.M."/>
            <person name="Copetti D."/>
            <person name="Lemansour A."/>
            <person name="Lebrun M."/>
            <person name="Masmoudi K."/>
            <person name="Ferrand S."/>
            <person name="Dhar M.I."/>
            <person name="Fresquez Z.A."/>
            <person name="Rosas U."/>
            <person name="Zhang J."/>
            <person name="Talag J."/>
            <person name="Lee S."/>
            <person name="Kudrna D."/>
            <person name="Powell R.F."/>
            <person name="Leitch I.J."/>
            <person name="Krueger R.R."/>
            <person name="Wing R.A."/>
            <person name="Amiri K.M.A."/>
            <person name="Purugganan M.D."/>
        </authorList>
    </citation>
    <scope>NUCLEOTIDE SEQUENCE [LARGE SCALE GENOMIC DNA]</scope>
    <source>
        <strain evidence="7">cv. Khalas</strain>
    </source>
</reference>
<comment type="similarity">
    <text evidence="1 5">Belongs to the UDP-glycosyltransferase family.</text>
</comment>
<keyword evidence="2 5" id="KW-0328">Glycosyltransferase</keyword>
<keyword evidence="3 5" id="KW-0808">Transferase</keyword>
<dbReference type="CDD" id="cd03784">
    <property type="entry name" value="GT1_Gtf-like"/>
    <property type="match status" value="1"/>
</dbReference>
<proteinExistence type="inferred from homology"/>
<dbReference type="GO" id="GO:0080043">
    <property type="term" value="F:quercetin 3-O-glucosyltransferase activity"/>
    <property type="evidence" value="ECO:0007669"/>
    <property type="project" value="TreeGrafter"/>
</dbReference>
<dbReference type="PANTHER" id="PTHR11926:SF1392">
    <property type="entry name" value="GLYCOSYLTRANSFERASE"/>
    <property type="match status" value="1"/>
</dbReference>
<dbReference type="OrthoDB" id="5835829at2759"/>
<accession>A0A8B7BUA4</accession>
<protein>
    <recommendedName>
        <fullName evidence="6">Glycosyltransferase</fullName>
        <ecNumber evidence="6">2.4.1.-</ecNumber>
    </recommendedName>
</protein>
<dbReference type="Gene3D" id="3.40.50.2000">
    <property type="entry name" value="Glycogen Phosphorylase B"/>
    <property type="match status" value="2"/>
</dbReference>
<evidence type="ECO:0000256" key="6">
    <source>
        <dbReference type="RuleBase" id="RU362057"/>
    </source>
</evidence>
<dbReference type="GO" id="GO:0102970">
    <property type="term" value="F:7-deoxyloganetic acid glucosyltransferase activity"/>
    <property type="evidence" value="ECO:0007669"/>
    <property type="project" value="UniProtKB-EC"/>
</dbReference>
<dbReference type="FunFam" id="3.40.50.2000:FF:000065">
    <property type="entry name" value="Glycosyltransferase"/>
    <property type="match status" value="1"/>
</dbReference>
<dbReference type="Proteomes" id="UP000228380">
    <property type="component" value="Chromosome 3"/>
</dbReference>
<dbReference type="PANTHER" id="PTHR11926">
    <property type="entry name" value="GLUCOSYL/GLUCURONOSYL TRANSFERASES"/>
    <property type="match status" value="1"/>
</dbReference>
<evidence type="ECO:0000313" key="8">
    <source>
        <dbReference type="RefSeq" id="XP_008785471.1"/>
    </source>
</evidence>
<dbReference type="AlphaFoldDB" id="A0A8B7BUA4"/>